<keyword evidence="3" id="KW-1185">Reference proteome</keyword>
<dbReference type="AlphaFoldDB" id="A0A2H3KKW6"/>
<comment type="caution">
    <text evidence="2">The sequence shown here is derived from an EMBL/GenBank/DDBJ whole genome shotgun (WGS) entry which is preliminary data.</text>
</comment>
<accession>A0A2H3KKW6</accession>
<dbReference type="OrthoDB" id="9808398at2"/>
<feature type="domain" description="AB hydrolase-1" evidence="1">
    <location>
        <begin position="34"/>
        <end position="277"/>
    </location>
</feature>
<dbReference type="PRINTS" id="PR00111">
    <property type="entry name" value="ABHYDROLASE"/>
</dbReference>
<dbReference type="EMBL" id="LYXE01000092">
    <property type="protein sequence ID" value="PDV98587.1"/>
    <property type="molecule type" value="Genomic_DNA"/>
</dbReference>
<proteinExistence type="predicted"/>
<evidence type="ECO:0000313" key="3">
    <source>
        <dbReference type="Proteomes" id="UP000220922"/>
    </source>
</evidence>
<dbReference type="InterPro" id="IPR000639">
    <property type="entry name" value="Epox_hydrolase-like"/>
</dbReference>
<protein>
    <submittedName>
        <fullName evidence="2">Alpha/beta hydrolase</fullName>
    </submittedName>
</protein>
<dbReference type="Gene3D" id="3.40.50.1820">
    <property type="entry name" value="alpha/beta hydrolase"/>
    <property type="match status" value="1"/>
</dbReference>
<dbReference type="GO" id="GO:0016787">
    <property type="term" value="F:hydrolase activity"/>
    <property type="evidence" value="ECO:0007669"/>
    <property type="project" value="UniProtKB-KW"/>
</dbReference>
<dbReference type="InterPro" id="IPR029058">
    <property type="entry name" value="AB_hydrolase_fold"/>
</dbReference>
<dbReference type="PANTHER" id="PTHR46438:SF2">
    <property type="entry name" value="ALPHA_BETA-HYDROLASES SUPERFAMILY PROTEIN"/>
    <property type="match status" value="1"/>
</dbReference>
<dbReference type="Pfam" id="PF12697">
    <property type="entry name" value="Abhydrolase_6"/>
    <property type="match status" value="1"/>
</dbReference>
<dbReference type="PANTHER" id="PTHR46438">
    <property type="entry name" value="ALPHA/BETA-HYDROLASES SUPERFAMILY PROTEIN"/>
    <property type="match status" value="1"/>
</dbReference>
<dbReference type="Proteomes" id="UP000220922">
    <property type="component" value="Unassembled WGS sequence"/>
</dbReference>
<dbReference type="PRINTS" id="PR00412">
    <property type="entry name" value="EPOXHYDRLASE"/>
</dbReference>
<organism evidence="2 3">
    <name type="scientific">Candidatus Chloroploca asiatica</name>
    <dbReference type="NCBI Taxonomy" id="1506545"/>
    <lineage>
        <taxon>Bacteria</taxon>
        <taxon>Bacillati</taxon>
        <taxon>Chloroflexota</taxon>
        <taxon>Chloroflexia</taxon>
        <taxon>Chloroflexales</taxon>
        <taxon>Chloroflexineae</taxon>
        <taxon>Oscillochloridaceae</taxon>
        <taxon>Candidatus Chloroploca</taxon>
    </lineage>
</organism>
<dbReference type="InterPro" id="IPR000073">
    <property type="entry name" value="AB_hydrolase_1"/>
</dbReference>
<evidence type="ECO:0000313" key="2">
    <source>
        <dbReference type="EMBL" id="PDV98587.1"/>
    </source>
</evidence>
<evidence type="ECO:0000259" key="1">
    <source>
        <dbReference type="Pfam" id="PF12697"/>
    </source>
</evidence>
<dbReference type="SUPFAM" id="SSF53474">
    <property type="entry name" value="alpha/beta-Hydrolases"/>
    <property type="match status" value="1"/>
</dbReference>
<dbReference type="RefSeq" id="WP_097653409.1">
    <property type="nucleotide sequence ID" value="NZ_LYXE01000092.1"/>
</dbReference>
<keyword evidence="2" id="KW-0378">Hydrolase</keyword>
<sequence>MNQTTLNLLPVAPTYFEWRGHRIAHYHTGEGEPVLLIHSINAAASAFEMRGPFTGLGDGFAVHAIDLLGYGNSDRPTRTYQAEDYIDQIGVALERIGQPVTLIASSLSSAYAITAAARWPDRVKALVLACPTGMGQLSDPAGPIARRIHQSLRGSAGRAIFDRLTSRKGTAYFLRSQAYHDPATVTSATHDGFYLTSRRPGAHYAPICFLTGLLNCDVRAILPTLRQPTLLIWGRQATTTPVKRADAFLAANPRVRLEVIDQASMLVQDEKPAEFNALVRTFLASTVHAMPSHGEPVLS</sequence>
<gene>
    <name evidence="2" type="ORF">A9Q02_14910</name>
</gene>
<name>A0A2H3KKW6_9CHLR</name>
<reference evidence="2 3" key="1">
    <citation type="submission" date="2016-05" db="EMBL/GenBank/DDBJ databases">
        <authorList>
            <person name="Lavstsen T."/>
            <person name="Jespersen J.S."/>
        </authorList>
    </citation>
    <scope>NUCLEOTIDE SEQUENCE [LARGE SCALE GENOMIC DNA]</scope>
    <source>
        <strain evidence="2 3">B7-9</strain>
    </source>
</reference>